<keyword evidence="1" id="KW-1133">Transmembrane helix</keyword>
<keyword evidence="1" id="KW-0812">Transmembrane</keyword>
<dbReference type="EMBL" id="RSEC01000066">
    <property type="protein sequence ID" value="RSD07375.1"/>
    <property type="molecule type" value="Genomic_DNA"/>
</dbReference>
<gene>
    <name evidence="2" type="ORF">EIY87_46870</name>
</gene>
<dbReference type="OrthoDB" id="3372801at2"/>
<evidence type="ECO:0008006" key="4">
    <source>
        <dbReference type="Google" id="ProtNLM"/>
    </source>
</evidence>
<sequence>MKRFFGSAFGVAVLGCLVLAGWALWSAGVFDGPMARQLRTSSVYAAPGVAVDQAAAERVIGNRRLAVAFLEPGADLGDECDSLSGAIDGTLGLLLSRDGDEYDKYGCSRLPGYDDENFGKAYVAESMIGNGIDGFADRPADALKVAVVNYDLLVRSGAIPDGGRTVSPSLPRYLVAAAAVLVVGLGALVLYVAGRRTARATLARRERRDAEADARAELASVAAVLAQQIIDLDERFAREPGKTKFTRGYRRLVSDYANLLPQLDGETPELRARADELLARARELAAQVP</sequence>
<name>A0A3R9DR75_9PSEU</name>
<comment type="caution">
    <text evidence="2">The sequence shown here is derived from an EMBL/GenBank/DDBJ whole genome shotgun (WGS) entry which is preliminary data.</text>
</comment>
<accession>A0A3R9DR75</accession>
<feature type="transmembrane region" description="Helical" evidence="1">
    <location>
        <begin position="173"/>
        <end position="194"/>
    </location>
</feature>
<dbReference type="Proteomes" id="UP000267081">
    <property type="component" value="Unassembled WGS sequence"/>
</dbReference>
<evidence type="ECO:0000313" key="2">
    <source>
        <dbReference type="EMBL" id="RSD07375.1"/>
    </source>
</evidence>
<keyword evidence="1" id="KW-0472">Membrane</keyword>
<dbReference type="RefSeq" id="WP_125316573.1">
    <property type="nucleotide sequence ID" value="NZ_RSEC01000066.1"/>
</dbReference>
<evidence type="ECO:0000256" key="1">
    <source>
        <dbReference type="SAM" id="Phobius"/>
    </source>
</evidence>
<protein>
    <recommendedName>
        <fullName evidence="4">DUF5129 domain-containing protein</fullName>
    </recommendedName>
</protein>
<keyword evidence="3" id="KW-1185">Reference proteome</keyword>
<dbReference type="AlphaFoldDB" id="A0A3R9DR75"/>
<organism evidence="2 3">
    <name type="scientific">Amycolatopsis eburnea</name>
    <dbReference type="NCBI Taxonomy" id="2267691"/>
    <lineage>
        <taxon>Bacteria</taxon>
        <taxon>Bacillati</taxon>
        <taxon>Actinomycetota</taxon>
        <taxon>Actinomycetes</taxon>
        <taxon>Pseudonocardiales</taxon>
        <taxon>Pseudonocardiaceae</taxon>
        <taxon>Amycolatopsis</taxon>
    </lineage>
</organism>
<evidence type="ECO:0000313" key="3">
    <source>
        <dbReference type="Proteomes" id="UP000267081"/>
    </source>
</evidence>
<reference evidence="2 3" key="1">
    <citation type="submission" date="2018-12" db="EMBL/GenBank/DDBJ databases">
        <title>Amycolatopsis eburnea sp. nov. actinomycete associate with arbuscular mycorrhiza fungal spore.</title>
        <authorList>
            <person name="Lumyong S."/>
            <person name="Chaiya L."/>
        </authorList>
    </citation>
    <scope>NUCLEOTIDE SEQUENCE [LARGE SCALE GENOMIC DNA]</scope>
    <source>
        <strain evidence="2 3">GLM-1</strain>
    </source>
</reference>
<proteinExistence type="predicted"/>
<dbReference type="PROSITE" id="PS51257">
    <property type="entry name" value="PROKAR_LIPOPROTEIN"/>
    <property type="match status" value="1"/>
</dbReference>